<reference evidence="8 9" key="1">
    <citation type="journal article" date="2019" name="Int. J. Syst. Evol. Microbiol.">
        <title>The Global Catalogue of Microorganisms (GCM) 10K type strain sequencing project: providing services to taxonomists for standard genome sequencing and annotation.</title>
        <authorList>
            <consortium name="The Broad Institute Genomics Platform"/>
            <consortium name="The Broad Institute Genome Sequencing Center for Infectious Disease"/>
            <person name="Wu L."/>
            <person name="Ma J."/>
        </authorList>
    </citation>
    <scope>NUCLEOTIDE SEQUENCE [LARGE SCALE GENOMIC DNA]</scope>
    <source>
        <strain evidence="8 9">PSRA2</strain>
    </source>
</reference>
<evidence type="ECO:0000256" key="1">
    <source>
        <dbReference type="ARBA" id="ARBA00004651"/>
    </source>
</evidence>
<dbReference type="Gene3D" id="1.20.1250.20">
    <property type="entry name" value="MFS general substrate transporter like domains"/>
    <property type="match status" value="1"/>
</dbReference>
<evidence type="ECO:0000256" key="2">
    <source>
        <dbReference type="ARBA" id="ARBA00022475"/>
    </source>
</evidence>
<evidence type="ECO:0000256" key="4">
    <source>
        <dbReference type="ARBA" id="ARBA00022989"/>
    </source>
</evidence>
<dbReference type="GO" id="GO:0005886">
    <property type="term" value="C:plasma membrane"/>
    <property type="evidence" value="ECO:0007669"/>
    <property type="project" value="UniProtKB-SubCell"/>
</dbReference>
<dbReference type="AlphaFoldDB" id="A0ABD5UCM9"/>
<feature type="transmembrane region" description="Helical" evidence="6">
    <location>
        <begin position="200"/>
        <end position="219"/>
    </location>
</feature>
<keyword evidence="3 6" id="KW-0812">Transmembrane</keyword>
<dbReference type="PANTHER" id="PTHR43124">
    <property type="entry name" value="PURINE EFFLUX PUMP PBUE"/>
    <property type="match status" value="1"/>
</dbReference>
<accession>A0ABD5UCM9</accession>
<dbReference type="PROSITE" id="PS50850">
    <property type="entry name" value="MFS"/>
    <property type="match status" value="1"/>
</dbReference>
<feature type="transmembrane region" description="Helical" evidence="6">
    <location>
        <begin position="71"/>
        <end position="90"/>
    </location>
</feature>
<dbReference type="InterPro" id="IPR020846">
    <property type="entry name" value="MFS_dom"/>
</dbReference>
<feature type="transmembrane region" description="Helical" evidence="6">
    <location>
        <begin position="292"/>
        <end position="318"/>
    </location>
</feature>
<keyword evidence="2" id="KW-1003">Cell membrane</keyword>
<comment type="caution">
    <text evidence="8">The sequence shown here is derived from an EMBL/GenBank/DDBJ whole genome shotgun (WGS) entry which is preliminary data.</text>
</comment>
<evidence type="ECO:0000313" key="9">
    <source>
        <dbReference type="Proteomes" id="UP001596406"/>
    </source>
</evidence>
<evidence type="ECO:0000256" key="3">
    <source>
        <dbReference type="ARBA" id="ARBA00022692"/>
    </source>
</evidence>
<feature type="transmembrane region" description="Helical" evidence="6">
    <location>
        <begin position="130"/>
        <end position="153"/>
    </location>
</feature>
<feature type="transmembrane region" description="Helical" evidence="6">
    <location>
        <begin position="266"/>
        <end position="286"/>
    </location>
</feature>
<dbReference type="Proteomes" id="UP001596406">
    <property type="component" value="Unassembled WGS sequence"/>
</dbReference>
<dbReference type="InterPro" id="IPR036259">
    <property type="entry name" value="MFS_trans_sf"/>
</dbReference>
<dbReference type="InterPro" id="IPR050189">
    <property type="entry name" value="MFS_Efflux_Transporters"/>
</dbReference>
<feature type="transmembrane region" description="Helical" evidence="6">
    <location>
        <begin position="360"/>
        <end position="381"/>
    </location>
</feature>
<protein>
    <submittedName>
        <fullName evidence="8">MFS transporter</fullName>
    </submittedName>
</protein>
<evidence type="ECO:0000259" key="7">
    <source>
        <dbReference type="PROSITE" id="PS50850"/>
    </source>
</evidence>
<name>A0ABD5UCM9_9EURY</name>
<dbReference type="EMBL" id="JBHSXM010000001">
    <property type="protein sequence ID" value="MFC6836499.1"/>
    <property type="molecule type" value="Genomic_DNA"/>
</dbReference>
<dbReference type="InterPro" id="IPR011701">
    <property type="entry name" value="MFS"/>
</dbReference>
<dbReference type="RefSeq" id="WP_368662143.1">
    <property type="nucleotide sequence ID" value="NZ_JARRAH010000001.1"/>
</dbReference>
<feature type="transmembrane region" description="Helical" evidence="6">
    <location>
        <begin position="330"/>
        <end position="348"/>
    </location>
</feature>
<proteinExistence type="predicted"/>
<gene>
    <name evidence="8" type="ORF">ACFQHK_08245</name>
</gene>
<organism evidence="8 9">
    <name type="scientific">Halomarina ordinaria</name>
    <dbReference type="NCBI Taxonomy" id="3033939"/>
    <lineage>
        <taxon>Archaea</taxon>
        <taxon>Methanobacteriati</taxon>
        <taxon>Methanobacteriota</taxon>
        <taxon>Stenosarchaea group</taxon>
        <taxon>Halobacteria</taxon>
        <taxon>Halobacteriales</taxon>
        <taxon>Natronomonadaceae</taxon>
        <taxon>Halomarina</taxon>
    </lineage>
</organism>
<keyword evidence="5 6" id="KW-0472">Membrane</keyword>
<dbReference type="SUPFAM" id="SSF103473">
    <property type="entry name" value="MFS general substrate transporter"/>
    <property type="match status" value="1"/>
</dbReference>
<feature type="transmembrane region" description="Helical" evidence="6">
    <location>
        <begin position="239"/>
        <end position="259"/>
    </location>
</feature>
<keyword evidence="9" id="KW-1185">Reference proteome</keyword>
<evidence type="ECO:0000256" key="5">
    <source>
        <dbReference type="ARBA" id="ARBA00023136"/>
    </source>
</evidence>
<feature type="transmembrane region" description="Helical" evidence="6">
    <location>
        <begin position="159"/>
        <end position="179"/>
    </location>
</feature>
<evidence type="ECO:0000256" key="6">
    <source>
        <dbReference type="SAM" id="Phobius"/>
    </source>
</evidence>
<sequence>MSRRQLFGSLCAMVFLVNLGRVIYAPLLPPLQQAFGVTEATLGLLTALAWFGSASPRFLAGYLLTRTSRMVVILGAGVVLTGAALLAAVAPSVEALLVGAFCMGLASGPYFIAAAPLVSELFPGNVGRALGLHGAASQFAAVGAAPLVVAVLAVGSWRATFHVIAVATALVTLALFLVGRRTPLPSVGQADRDLLGAARAQWRIIVSGIALVSLTGFVWNGVFNFYVLYMIQAKGFAEPTANTMLTVLFAAGIPAFVVGGDLAERLPTVPFVISISVSFALGLLALTSVSNLLAVVALTVVVGFVIHCLFPAVDTYMLATVPGEHRASTYAVFSGTMMLPQAGGSVAFGVLRDAGLSWDAIASGAALGLLLVMGALVGLYVDGRLPTTGAAVEQ</sequence>
<evidence type="ECO:0000313" key="8">
    <source>
        <dbReference type="EMBL" id="MFC6836499.1"/>
    </source>
</evidence>
<dbReference type="Pfam" id="PF07690">
    <property type="entry name" value="MFS_1"/>
    <property type="match status" value="1"/>
</dbReference>
<keyword evidence="4 6" id="KW-1133">Transmembrane helix</keyword>
<dbReference type="PANTHER" id="PTHR43124:SF3">
    <property type="entry name" value="CHLORAMPHENICOL EFFLUX PUMP RV0191"/>
    <property type="match status" value="1"/>
</dbReference>
<comment type="subcellular location">
    <subcellularLocation>
        <location evidence="1">Cell membrane</location>
        <topology evidence="1">Multi-pass membrane protein</topology>
    </subcellularLocation>
</comment>
<feature type="transmembrane region" description="Helical" evidence="6">
    <location>
        <begin position="96"/>
        <end position="118"/>
    </location>
</feature>
<feature type="domain" description="Major facilitator superfamily (MFS) profile" evidence="7">
    <location>
        <begin position="6"/>
        <end position="386"/>
    </location>
</feature>